<dbReference type="RefSeq" id="WP_135623914.1">
    <property type="nucleotide sequence ID" value="NZ_RQGD01000034.1"/>
</dbReference>
<feature type="signal peptide" evidence="1">
    <location>
        <begin position="1"/>
        <end position="20"/>
    </location>
</feature>
<gene>
    <name evidence="2" type="ORF">EHQ58_10840</name>
</gene>
<accession>A0A4R9K144</accession>
<keyword evidence="1" id="KW-0732">Signal</keyword>
<organism evidence="2 3">
    <name type="scientific">Leptospira ognonensis</name>
    <dbReference type="NCBI Taxonomy" id="2484945"/>
    <lineage>
        <taxon>Bacteria</taxon>
        <taxon>Pseudomonadati</taxon>
        <taxon>Spirochaetota</taxon>
        <taxon>Spirochaetia</taxon>
        <taxon>Leptospirales</taxon>
        <taxon>Leptospiraceae</taxon>
        <taxon>Leptospira</taxon>
    </lineage>
</organism>
<evidence type="ECO:0000313" key="2">
    <source>
        <dbReference type="EMBL" id="TGL57896.1"/>
    </source>
</evidence>
<dbReference type="OrthoDB" id="344665at2"/>
<evidence type="ECO:0000256" key="1">
    <source>
        <dbReference type="SAM" id="SignalP"/>
    </source>
</evidence>
<comment type="caution">
    <text evidence="2">The sequence shown here is derived from an EMBL/GenBank/DDBJ whole genome shotgun (WGS) entry which is preliminary data.</text>
</comment>
<reference evidence="2" key="1">
    <citation type="journal article" date="2019" name="PLoS Negl. Trop. Dis.">
        <title>Revisiting the worldwide diversity of Leptospira species in the environment.</title>
        <authorList>
            <person name="Vincent A.T."/>
            <person name="Schiettekatte O."/>
            <person name="Bourhy P."/>
            <person name="Veyrier F.J."/>
            <person name="Picardeau M."/>
        </authorList>
    </citation>
    <scope>NUCLEOTIDE SEQUENCE [LARGE SCALE GENOMIC DNA]</scope>
    <source>
        <strain evidence="2">201702476</strain>
    </source>
</reference>
<dbReference type="AlphaFoldDB" id="A0A4R9K144"/>
<proteinExistence type="predicted"/>
<evidence type="ECO:0000313" key="3">
    <source>
        <dbReference type="Proteomes" id="UP000297693"/>
    </source>
</evidence>
<name>A0A4R9K144_9LEPT</name>
<dbReference type="Proteomes" id="UP000297693">
    <property type="component" value="Unassembled WGS sequence"/>
</dbReference>
<keyword evidence="3" id="KW-1185">Reference proteome</keyword>
<dbReference type="EMBL" id="RQGD01000034">
    <property type="protein sequence ID" value="TGL57896.1"/>
    <property type="molecule type" value="Genomic_DNA"/>
</dbReference>
<sequence>MSRFILLFTLILYSVGSLFSEENSVAAVKATSGYYIVTYKNSGVNLEIFVNGYAVKEGGSTEDSSGQADVNYWIIPGKNTLSYRLTERRLTGKKKETPFPPEAEINLTIGQQGQFPDEGERLFSYTWQQQKESIGEWVHLSFDPPFLPPSKLWSVAQTIEWSPELESAAITHLEALTKALNSKDPNKVLPFLSFREKDTAEARYYPADPASEKKALSSMMKSIGPTWKLSKNKMKVTLLCGNKIVTLTDAKGNSLLNAKKDASIPIYLSLIDGKWVITR</sequence>
<feature type="chain" id="PRO_5020446270" evidence="1">
    <location>
        <begin position="21"/>
        <end position="279"/>
    </location>
</feature>
<protein>
    <submittedName>
        <fullName evidence="2">Uncharacterized protein</fullName>
    </submittedName>
</protein>